<evidence type="ECO:0000256" key="1">
    <source>
        <dbReference type="SAM" id="MobiDB-lite"/>
    </source>
</evidence>
<evidence type="ECO:0000313" key="3">
    <source>
        <dbReference type="Proteomes" id="UP000075809"/>
    </source>
</evidence>
<reference evidence="2 3" key="1">
    <citation type="submission" date="2015-09" db="EMBL/GenBank/DDBJ databases">
        <title>Trachymyrmex zeteki WGS genome.</title>
        <authorList>
            <person name="Nygaard S."/>
            <person name="Hu H."/>
            <person name="Boomsma J."/>
            <person name="Zhang G."/>
        </authorList>
    </citation>
    <scope>NUCLEOTIDE SEQUENCE [LARGE SCALE GENOMIC DNA]</scope>
    <source>
        <strain evidence="2">Tzet28-1</strain>
        <tissue evidence="2">Whole body</tissue>
    </source>
</reference>
<name>A0A151WXE8_9HYME</name>
<evidence type="ECO:0000313" key="2">
    <source>
        <dbReference type="EMBL" id="KYQ52550.1"/>
    </source>
</evidence>
<sequence>MTRNEFFGQVDEEEGKDGRSAEGERGRERERKRGNDRGEAGCDATTHNDLLVDCHCTRCSRKTRPERKKRVGRT</sequence>
<protein>
    <submittedName>
        <fullName evidence="2">Uncharacterized protein</fullName>
    </submittedName>
</protein>
<dbReference type="AlphaFoldDB" id="A0A151WXE8"/>
<feature type="region of interest" description="Disordered" evidence="1">
    <location>
        <begin position="1"/>
        <end position="44"/>
    </location>
</feature>
<accession>A0A151WXE8</accession>
<dbReference type="Proteomes" id="UP000075809">
    <property type="component" value="Unassembled WGS sequence"/>
</dbReference>
<proteinExistence type="predicted"/>
<feature type="compositionally biased region" description="Basic and acidic residues" evidence="1">
    <location>
        <begin position="16"/>
        <end position="40"/>
    </location>
</feature>
<gene>
    <name evidence="2" type="ORF">ALC60_08412</name>
</gene>
<organism evidence="2 3">
    <name type="scientific">Mycetomoellerius zeteki</name>
    <dbReference type="NCBI Taxonomy" id="64791"/>
    <lineage>
        <taxon>Eukaryota</taxon>
        <taxon>Metazoa</taxon>
        <taxon>Ecdysozoa</taxon>
        <taxon>Arthropoda</taxon>
        <taxon>Hexapoda</taxon>
        <taxon>Insecta</taxon>
        <taxon>Pterygota</taxon>
        <taxon>Neoptera</taxon>
        <taxon>Endopterygota</taxon>
        <taxon>Hymenoptera</taxon>
        <taxon>Apocrita</taxon>
        <taxon>Aculeata</taxon>
        <taxon>Formicoidea</taxon>
        <taxon>Formicidae</taxon>
        <taxon>Myrmicinae</taxon>
        <taxon>Mycetomoellerius</taxon>
    </lineage>
</organism>
<dbReference type="EMBL" id="KQ982668">
    <property type="protein sequence ID" value="KYQ52550.1"/>
    <property type="molecule type" value="Genomic_DNA"/>
</dbReference>
<keyword evidence="3" id="KW-1185">Reference proteome</keyword>